<accession>A0A195E7K0</accession>
<feature type="compositionally biased region" description="Polar residues" evidence="1">
    <location>
        <begin position="83"/>
        <end position="94"/>
    </location>
</feature>
<gene>
    <name evidence="2" type="ORF">ALC57_06715</name>
</gene>
<name>A0A195E7K0_9HYME</name>
<dbReference type="AlphaFoldDB" id="A0A195E7K0"/>
<reference evidence="2 3" key="1">
    <citation type="submission" date="2015-09" db="EMBL/GenBank/DDBJ databases">
        <title>Trachymyrmex cornetzi WGS genome.</title>
        <authorList>
            <person name="Nygaard S."/>
            <person name="Hu H."/>
            <person name="Boomsma J."/>
            <person name="Zhang G."/>
        </authorList>
    </citation>
    <scope>NUCLEOTIDE SEQUENCE [LARGE SCALE GENOMIC DNA]</scope>
    <source>
        <strain evidence="2">Tcor2-1</strain>
        <tissue evidence="2">Whole body</tissue>
    </source>
</reference>
<dbReference type="EMBL" id="KQ979568">
    <property type="protein sequence ID" value="KYN20809.1"/>
    <property type="molecule type" value="Genomic_DNA"/>
</dbReference>
<feature type="compositionally biased region" description="Basic and acidic residues" evidence="1">
    <location>
        <begin position="26"/>
        <end position="38"/>
    </location>
</feature>
<proteinExistence type="predicted"/>
<evidence type="ECO:0000313" key="3">
    <source>
        <dbReference type="Proteomes" id="UP000078492"/>
    </source>
</evidence>
<evidence type="ECO:0000256" key="1">
    <source>
        <dbReference type="SAM" id="MobiDB-lite"/>
    </source>
</evidence>
<sequence>MGFVVAVSCTSGEGKGGGGGGGGTSSERKNERKGENESRAWPINHTFGVYTDRSLKARNDERTEGRREGGLSLGNEVEESIRHASTSTPFAKQR</sequence>
<feature type="compositionally biased region" description="Basic and acidic residues" evidence="1">
    <location>
        <begin position="53"/>
        <end position="69"/>
    </location>
</feature>
<evidence type="ECO:0000313" key="2">
    <source>
        <dbReference type="EMBL" id="KYN20809.1"/>
    </source>
</evidence>
<protein>
    <submittedName>
        <fullName evidence="2">Uncharacterized protein</fullName>
    </submittedName>
</protein>
<organism evidence="2 3">
    <name type="scientific">Trachymyrmex cornetzi</name>
    <dbReference type="NCBI Taxonomy" id="471704"/>
    <lineage>
        <taxon>Eukaryota</taxon>
        <taxon>Metazoa</taxon>
        <taxon>Ecdysozoa</taxon>
        <taxon>Arthropoda</taxon>
        <taxon>Hexapoda</taxon>
        <taxon>Insecta</taxon>
        <taxon>Pterygota</taxon>
        <taxon>Neoptera</taxon>
        <taxon>Endopterygota</taxon>
        <taxon>Hymenoptera</taxon>
        <taxon>Apocrita</taxon>
        <taxon>Aculeata</taxon>
        <taxon>Formicoidea</taxon>
        <taxon>Formicidae</taxon>
        <taxon>Myrmicinae</taxon>
        <taxon>Trachymyrmex</taxon>
    </lineage>
</organism>
<keyword evidence="3" id="KW-1185">Reference proteome</keyword>
<dbReference type="Proteomes" id="UP000078492">
    <property type="component" value="Unassembled WGS sequence"/>
</dbReference>
<feature type="region of interest" description="Disordered" evidence="1">
    <location>
        <begin position="1"/>
        <end position="94"/>
    </location>
</feature>
<feature type="compositionally biased region" description="Gly residues" evidence="1">
    <location>
        <begin position="13"/>
        <end position="24"/>
    </location>
</feature>